<comment type="subcellular location">
    <subcellularLocation>
        <location evidence="8">Cytoplasm</location>
    </subcellularLocation>
</comment>
<keyword evidence="4 8" id="KW-0566">Pantothenate biosynthesis</keyword>
<feature type="binding site" evidence="8">
    <location>
        <begin position="149"/>
        <end position="152"/>
    </location>
    <ligand>
        <name>ATP</name>
        <dbReference type="ChEBI" id="CHEBI:30616"/>
    </ligand>
</feature>
<dbReference type="Gene3D" id="3.40.50.620">
    <property type="entry name" value="HUPs"/>
    <property type="match status" value="1"/>
</dbReference>
<reference evidence="9 10" key="1">
    <citation type="submission" date="2020-07" db="EMBL/GenBank/DDBJ databases">
        <title>Complete genome sequence for Sandaracinobacter sp. M6.</title>
        <authorList>
            <person name="Tang Y."/>
            <person name="Liu Q."/>
            <person name="Guo Z."/>
            <person name="Lei P."/>
            <person name="Huang B."/>
        </authorList>
    </citation>
    <scope>NUCLEOTIDE SEQUENCE [LARGE SCALE GENOMIC DNA]</scope>
    <source>
        <strain evidence="9 10">M6</strain>
    </source>
</reference>
<evidence type="ECO:0000256" key="7">
    <source>
        <dbReference type="ARBA" id="ARBA00048258"/>
    </source>
</evidence>
<comment type="function">
    <text evidence="8">Catalyzes the condensation of pantoate with beta-alanine in an ATP-dependent reaction via a pantoyl-adenylate intermediate.</text>
</comment>
<dbReference type="InterPro" id="IPR042176">
    <property type="entry name" value="Pantoate_ligase_C"/>
</dbReference>
<dbReference type="SUPFAM" id="SSF52374">
    <property type="entry name" value="Nucleotidylyl transferase"/>
    <property type="match status" value="1"/>
</dbReference>
<dbReference type="NCBIfam" id="TIGR00018">
    <property type="entry name" value="panC"/>
    <property type="match status" value="1"/>
</dbReference>
<dbReference type="EC" id="6.3.2.1" evidence="8"/>
<evidence type="ECO:0000256" key="6">
    <source>
        <dbReference type="ARBA" id="ARBA00022840"/>
    </source>
</evidence>
<dbReference type="KEGG" id="sand:H3309_05355"/>
<dbReference type="GO" id="GO:0005829">
    <property type="term" value="C:cytosol"/>
    <property type="evidence" value="ECO:0007669"/>
    <property type="project" value="TreeGrafter"/>
</dbReference>
<comment type="miscellaneous">
    <text evidence="8">The reaction proceeds by a bi uni uni bi ping pong mechanism.</text>
</comment>
<evidence type="ECO:0000313" key="10">
    <source>
        <dbReference type="Proteomes" id="UP000515292"/>
    </source>
</evidence>
<evidence type="ECO:0000256" key="8">
    <source>
        <dbReference type="HAMAP-Rule" id="MF_00158"/>
    </source>
</evidence>
<name>A0A7G5IKK9_9SPHN</name>
<comment type="subunit">
    <text evidence="8">Homodimer.</text>
</comment>
<feature type="binding site" evidence="8">
    <location>
        <position position="63"/>
    </location>
    <ligand>
        <name>(R)-pantoate</name>
        <dbReference type="ChEBI" id="CHEBI:15980"/>
    </ligand>
</feature>
<comment type="similarity">
    <text evidence="2 8">Belongs to the pantothenate synthetase family.</text>
</comment>
<keyword evidence="5 8" id="KW-0547">Nucleotide-binding</keyword>
<keyword evidence="10" id="KW-1185">Reference proteome</keyword>
<dbReference type="InterPro" id="IPR014729">
    <property type="entry name" value="Rossmann-like_a/b/a_fold"/>
</dbReference>
<evidence type="ECO:0000256" key="1">
    <source>
        <dbReference type="ARBA" id="ARBA00004990"/>
    </source>
</evidence>
<keyword evidence="3 8" id="KW-0436">Ligase</keyword>
<sequence>MSVHTVHSVADLRQQLSAWRAAGDRIALVPTMGALHAGHLGLVRLAQSHVARVVTSVFVNPLQFGAHEDFGAYPRTLPADSAALATVGCDLLFAPAATNVYPTGFATTIHVGRLGDRWEGAARPGHFDGVATVVTKLLTMAAPDIAVFGEKDWQQLAIIRRLVADLDLPVTIIPAPIARDPDGLALSSRNAYLSATARTRAAALPAALTAAVARLQSGASVATVLAEAQAAILAGGFDSVDYVALTDANSLEPLDTLDRPARLLATARIEGVRLLDNVAVTP</sequence>
<dbReference type="AlphaFoldDB" id="A0A7G5IKK9"/>
<feature type="active site" description="Proton donor" evidence="8">
    <location>
        <position position="39"/>
    </location>
</feature>
<keyword evidence="6 8" id="KW-0067">ATP-binding</keyword>
<comment type="catalytic activity">
    <reaction evidence="7 8">
        <text>(R)-pantoate + beta-alanine + ATP = (R)-pantothenate + AMP + diphosphate + H(+)</text>
        <dbReference type="Rhea" id="RHEA:10912"/>
        <dbReference type="ChEBI" id="CHEBI:15378"/>
        <dbReference type="ChEBI" id="CHEBI:15980"/>
        <dbReference type="ChEBI" id="CHEBI:29032"/>
        <dbReference type="ChEBI" id="CHEBI:30616"/>
        <dbReference type="ChEBI" id="CHEBI:33019"/>
        <dbReference type="ChEBI" id="CHEBI:57966"/>
        <dbReference type="ChEBI" id="CHEBI:456215"/>
        <dbReference type="EC" id="6.3.2.1"/>
    </reaction>
</comment>
<dbReference type="HAMAP" id="MF_00158">
    <property type="entry name" value="PanC"/>
    <property type="match status" value="1"/>
</dbReference>
<feature type="binding site" evidence="8">
    <location>
        <begin position="186"/>
        <end position="189"/>
    </location>
    <ligand>
        <name>ATP</name>
        <dbReference type="ChEBI" id="CHEBI:30616"/>
    </ligand>
</feature>
<dbReference type="GO" id="GO:0015940">
    <property type="term" value="P:pantothenate biosynthetic process"/>
    <property type="evidence" value="ECO:0007669"/>
    <property type="project" value="UniProtKB-UniRule"/>
</dbReference>
<evidence type="ECO:0000256" key="3">
    <source>
        <dbReference type="ARBA" id="ARBA00022598"/>
    </source>
</evidence>
<dbReference type="GO" id="GO:0004592">
    <property type="term" value="F:pantoate-beta-alanine ligase activity"/>
    <property type="evidence" value="ECO:0007669"/>
    <property type="project" value="UniProtKB-UniRule"/>
</dbReference>
<dbReference type="CDD" id="cd00560">
    <property type="entry name" value="PanC"/>
    <property type="match status" value="1"/>
</dbReference>
<organism evidence="9 10">
    <name type="scientific">Sandaracinobacteroides saxicola</name>
    <dbReference type="NCBI Taxonomy" id="2759707"/>
    <lineage>
        <taxon>Bacteria</taxon>
        <taxon>Pseudomonadati</taxon>
        <taxon>Pseudomonadota</taxon>
        <taxon>Alphaproteobacteria</taxon>
        <taxon>Sphingomonadales</taxon>
        <taxon>Sphingosinicellaceae</taxon>
        <taxon>Sandaracinobacteroides</taxon>
    </lineage>
</organism>
<dbReference type="GO" id="GO:0005524">
    <property type="term" value="F:ATP binding"/>
    <property type="evidence" value="ECO:0007669"/>
    <property type="project" value="UniProtKB-KW"/>
</dbReference>
<dbReference type="RefSeq" id="WP_182297724.1">
    <property type="nucleotide sequence ID" value="NZ_CP059851.1"/>
</dbReference>
<dbReference type="Gene3D" id="3.30.1300.10">
    <property type="entry name" value="Pantoate-beta-alanine ligase, C-terminal domain"/>
    <property type="match status" value="1"/>
</dbReference>
<comment type="pathway">
    <text evidence="1 8">Cofactor biosynthesis; (R)-pantothenate biosynthesis; (R)-pantothenate from (R)-pantoate and beta-alanine: step 1/1.</text>
</comment>
<accession>A0A7G5IKK9</accession>
<evidence type="ECO:0000313" key="9">
    <source>
        <dbReference type="EMBL" id="QMW23901.1"/>
    </source>
</evidence>
<dbReference type="PANTHER" id="PTHR21299:SF1">
    <property type="entry name" value="PANTOATE--BETA-ALANINE LIGASE"/>
    <property type="match status" value="1"/>
</dbReference>
<gene>
    <name evidence="8" type="primary">panC</name>
    <name evidence="9" type="ORF">H3309_05355</name>
</gene>
<keyword evidence="8" id="KW-0963">Cytoplasm</keyword>
<proteinExistence type="inferred from homology"/>
<dbReference type="UniPathway" id="UPA00028">
    <property type="reaction ID" value="UER00005"/>
</dbReference>
<protein>
    <recommendedName>
        <fullName evidence="8">Pantothenate synthetase</fullName>
        <shortName evidence="8">PS</shortName>
        <ecNumber evidence="8">6.3.2.1</ecNumber>
    </recommendedName>
    <alternativeName>
        <fullName evidence="8">Pantoate--beta-alanine ligase</fullName>
    </alternativeName>
    <alternativeName>
        <fullName evidence="8">Pantoate-activating enzyme</fullName>
    </alternativeName>
</protein>
<evidence type="ECO:0000256" key="2">
    <source>
        <dbReference type="ARBA" id="ARBA00009256"/>
    </source>
</evidence>
<feature type="binding site" evidence="8">
    <location>
        <position position="63"/>
    </location>
    <ligand>
        <name>beta-alanine</name>
        <dbReference type="ChEBI" id="CHEBI:57966"/>
    </ligand>
</feature>
<evidence type="ECO:0000256" key="4">
    <source>
        <dbReference type="ARBA" id="ARBA00022655"/>
    </source>
</evidence>
<feature type="binding site" evidence="8">
    <location>
        <begin position="32"/>
        <end position="39"/>
    </location>
    <ligand>
        <name>ATP</name>
        <dbReference type="ChEBI" id="CHEBI:30616"/>
    </ligand>
</feature>
<dbReference type="Proteomes" id="UP000515292">
    <property type="component" value="Chromosome"/>
</dbReference>
<dbReference type="InterPro" id="IPR003721">
    <property type="entry name" value="Pantoate_ligase"/>
</dbReference>
<feature type="binding site" evidence="8">
    <location>
        <position position="178"/>
    </location>
    <ligand>
        <name>ATP</name>
        <dbReference type="ChEBI" id="CHEBI:30616"/>
    </ligand>
</feature>
<dbReference type="PANTHER" id="PTHR21299">
    <property type="entry name" value="CYTIDYLATE KINASE/PANTOATE-BETA-ALANINE LIGASE"/>
    <property type="match status" value="1"/>
</dbReference>
<dbReference type="EMBL" id="CP059851">
    <property type="protein sequence ID" value="QMW23901.1"/>
    <property type="molecule type" value="Genomic_DNA"/>
</dbReference>
<feature type="binding site" evidence="8">
    <location>
        <position position="155"/>
    </location>
    <ligand>
        <name>(R)-pantoate</name>
        <dbReference type="ChEBI" id="CHEBI:15980"/>
    </ligand>
</feature>
<dbReference type="Pfam" id="PF02569">
    <property type="entry name" value="Pantoate_ligase"/>
    <property type="match status" value="1"/>
</dbReference>
<evidence type="ECO:0000256" key="5">
    <source>
        <dbReference type="ARBA" id="ARBA00022741"/>
    </source>
</evidence>